<evidence type="ECO:0000313" key="4">
    <source>
        <dbReference type="EMBL" id="NPE15337.1"/>
    </source>
</evidence>
<dbReference type="GeneID" id="82158801"/>
<gene>
    <name evidence="4" type="ORF">HPS55_13595</name>
</gene>
<dbReference type="Pfam" id="PF14559">
    <property type="entry name" value="TPR_19"/>
    <property type="match status" value="1"/>
</dbReference>
<dbReference type="PROSITE" id="PS50005">
    <property type="entry name" value="TPR"/>
    <property type="match status" value="1"/>
</dbReference>
<reference evidence="4 5" key="1">
    <citation type="submission" date="2020-05" db="EMBL/GenBank/DDBJ databases">
        <title>Distinct polysaccharide utilization as determinants for interspecies competition between intestinal Prevotella spp.</title>
        <authorList>
            <person name="Galvez E.J.C."/>
            <person name="Iljazovic A."/>
            <person name="Strowig T."/>
        </authorList>
    </citation>
    <scope>NUCLEOTIDE SEQUENCE [LARGE SCALE GENOMIC DNA]</scope>
    <source>
        <strain evidence="4 5">PROD</strain>
    </source>
</reference>
<dbReference type="SUPFAM" id="SSF48452">
    <property type="entry name" value="TPR-like"/>
    <property type="match status" value="1"/>
</dbReference>
<name>A0ABX2AX14_9BACT</name>
<organism evidence="4 5">
    <name type="scientific">Xylanibacter rodentium</name>
    <dbReference type="NCBI Taxonomy" id="2736289"/>
    <lineage>
        <taxon>Bacteria</taxon>
        <taxon>Pseudomonadati</taxon>
        <taxon>Bacteroidota</taxon>
        <taxon>Bacteroidia</taxon>
        <taxon>Bacteroidales</taxon>
        <taxon>Prevotellaceae</taxon>
        <taxon>Xylanibacter</taxon>
    </lineage>
</organism>
<dbReference type="RefSeq" id="WP_172178083.1">
    <property type="nucleotide sequence ID" value="NZ_CASGIA010000047.1"/>
</dbReference>
<feature type="repeat" description="TPR" evidence="3">
    <location>
        <begin position="112"/>
        <end position="145"/>
    </location>
</feature>
<dbReference type="SMART" id="SM00028">
    <property type="entry name" value="TPR"/>
    <property type="match status" value="4"/>
</dbReference>
<keyword evidence="1" id="KW-0677">Repeat</keyword>
<evidence type="ECO:0000256" key="2">
    <source>
        <dbReference type="ARBA" id="ARBA00022803"/>
    </source>
</evidence>
<keyword evidence="5" id="KW-1185">Reference proteome</keyword>
<accession>A0ABX2AX14</accession>
<dbReference type="Proteomes" id="UP001193734">
    <property type="component" value="Unassembled WGS sequence"/>
</dbReference>
<dbReference type="PANTHER" id="PTHR44858">
    <property type="entry name" value="TETRATRICOPEPTIDE REPEAT PROTEIN 6"/>
    <property type="match status" value="1"/>
</dbReference>
<keyword evidence="2 3" id="KW-0802">TPR repeat</keyword>
<dbReference type="InterPro" id="IPR011990">
    <property type="entry name" value="TPR-like_helical_dom_sf"/>
</dbReference>
<dbReference type="EMBL" id="JABKKE010000039">
    <property type="protein sequence ID" value="NPE15337.1"/>
    <property type="molecule type" value="Genomic_DNA"/>
</dbReference>
<evidence type="ECO:0000256" key="1">
    <source>
        <dbReference type="ARBA" id="ARBA00022737"/>
    </source>
</evidence>
<dbReference type="InterPro" id="IPR019734">
    <property type="entry name" value="TPR_rpt"/>
</dbReference>
<evidence type="ECO:0000313" key="5">
    <source>
        <dbReference type="Proteomes" id="UP001193734"/>
    </source>
</evidence>
<dbReference type="Gene3D" id="1.25.40.10">
    <property type="entry name" value="Tetratricopeptide repeat domain"/>
    <property type="match status" value="2"/>
</dbReference>
<proteinExistence type="predicted"/>
<dbReference type="InterPro" id="IPR050498">
    <property type="entry name" value="Ycf3"/>
</dbReference>
<dbReference type="PANTHER" id="PTHR44858:SF1">
    <property type="entry name" value="UDP-N-ACETYLGLUCOSAMINE--PEPTIDE N-ACETYLGLUCOSAMINYLTRANSFERASE SPINDLY-RELATED"/>
    <property type="match status" value="1"/>
</dbReference>
<sequence length="224" mass="25465">MKRQYIIAAVMLSGAAGVSAQTPREWRDSLSVVNRQIETSPYSSDLHLRKAAINLELLQWQYAVDEYGLVLGRDPANPAALFYRAYANTHLRRYDLARNDYEEFLKIVPRNMEALLGLAHIYTKLQRSTDAMDRMNRLVELFPDSAVAYAARAGLETELKAHDAALYDWAEACRLDPGNTDFILSKADLLIRMGRKKDARTELDRAVGKGVPRGALNEWYRKCK</sequence>
<evidence type="ECO:0000256" key="3">
    <source>
        <dbReference type="PROSITE-ProRule" id="PRU00339"/>
    </source>
</evidence>
<comment type="caution">
    <text evidence="4">The sequence shown here is derived from an EMBL/GenBank/DDBJ whole genome shotgun (WGS) entry which is preliminary data.</text>
</comment>
<protein>
    <submittedName>
        <fullName evidence="4">Tetratricopeptide repeat protein</fullName>
    </submittedName>
</protein>